<name>A0A6I8QPE5_XENTR</name>
<dbReference type="Pfam" id="PF16297">
    <property type="entry name" value="DUF4939"/>
    <property type="match status" value="1"/>
</dbReference>
<reference evidence="3" key="1">
    <citation type="journal article" date="2010" name="Science">
        <title>The genome of the Western clawed frog Xenopus tropicalis.</title>
        <authorList>
            <person name="Hellsten U."/>
            <person name="Harland R.M."/>
            <person name="Gilchrist M.J."/>
            <person name="Hendrix D."/>
            <person name="Jurka J."/>
            <person name="Kapitonov V."/>
            <person name="Ovcharenko I."/>
            <person name="Putnam N.H."/>
            <person name="Shu S."/>
            <person name="Taher L."/>
            <person name="Blitz I.L."/>
            <person name="Blumberg B."/>
            <person name="Dichmann D.S."/>
            <person name="Dubchak I."/>
            <person name="Amaya E."/>
            <person name="Detter J.C."/>
            <person name="Fletcher R."/>
            <person name="Gerhard D.S."/>
            <person name="Goodstein D."/>
            <person name="Graves T."/>
            <person name="Grigoriev I.V."/>
            <person name="Grimwood J."/>
            <person name="Kawashima T."/>
            <person name="Lindquist E."/>
            <person name="Lucas S.M."/>
            <person name="Mead P.E."/>
            <person name="Mitros T."/>
            <person name="Ogino H."/>
            <person name="Ohta Y."/>
            <person name="Poliakov A.V."/>
            <person name="Pollet N."/>
            <person name="Robert J."/>
            <person name="Salamov A."/>
            <person name="Sater A.K."/>
            <person name="Schmutz J."/>
            <person name="Terry A."/>
            <person name="Vize P.D."/>
            <person name="Warren W.C."/>
            <person name="Wells D."/>
            <person name="Wills A."/>
            <person name="Wilson R.K."/>
            <person name="Zimmerman L.B."/>
            <person name="Zorn A.M."/>
            <person name="Grainger R."/>
            <person name="Grammer T."/>
            <person name="Khokha M.K."/>
            <person name="Richardson P.M."/>
            <person name="Rokhsar D.S."/>
        </authorList>
    </citation>
    <scope>NUCLEOTIDE SEQUENCE [LARGE SCALE GENOMIC DNA]</scope>
    <source>
        <strain evidence="3">Nigerian</strain>
    </source>
</reference>
<feature type="chain" id="PRO_5026010145" description="DUF4939 domain-containing protein" evidence="1">
    <location>
        <begin position="22"/>
        <end position="139"/>
    </location>
</feature>
<evidence type="ECO:0000259" key="2">
    <source>
        <dbReference type="Pfam" id="PF16297"/>
    </source>
</evidence>
<reference evidence="3" key="2">
    <citation type="submission" date="2020-05" db="UniProtKB">
        <authorList>
            <consortium name="Ensembl"/>
        </authorList>
    </citation>
    <scope>IDENTIFICATION</scope>
</reference>
<dbReference type="GeneTree" id="ENSGT01150000287182"/>
<dbReference type="Bgee" id="ENSXETG00000037316">
    <property type="expression patterns" value="Expressed in egg cell and 1 other cell type or tissue"/>
</dbReference>
<feature type="signal peptide" evidence="1">
    <location>
        <begin position="1"/>
        <end position="21"/>
    </location>
</feature>
<dbReference type="AlphaFoldDB" id="A0A6I8QPE5"/>
<feature type="domain" description="DUF4939" evidence="2">
    <location>
        <begin position="25"/>
        <end position="108"/>
    </location>
</feature>
<protein>
    <recommendedName>
        <fullName evidence="2">DUF4939 domain-containing protein</fullName>
    </recommendedName>
</protein>
<sequence>MQGSVLLPLLFNLFINGAVSATKEPKMPLPEKYSGNRITFRGFINQCKQIFQLQPQQYSTDSRRVGLILTLLSGEALNWASPLIEQQSPLLSDFNGFLAAMSLVGWHTLRRRFQQKSLWMCLIKERQINFLPIGHMIAL</sequence>
<dbReference type="InParanoid" id="A0A6I8QPE5"/>
<accession>A0A6I8QPE5</accession>
<proteinExistence type="predicted"/>
<dbReference type="FunCoup" id="A0A6I8QPE5">
    <property type="interactions" value="715"/>
</dbReference>
<evidence type="ECO:0000256" key="1">
    <source>
        <dbReference type="SAM" id="SignalP"/>
    </source>
</evidence>
<dbReference type="InterPro" id="IPR032549">
    <property type="entry name" value="DUF4939"/>
</dbReference>
<dbReference type="Ensembl" id="ENSXETT00000066551">
    <property type="protein sequence ID" value="ENSXETP00000071486"/>
    <property type="gene ID" value="ENSXETG00000037316"/>
</dbReference>
<organism evidence="3">
    <name type="scientific">Xenopus tropicalis</name>
    <name type="common">Western clawed frog</name>
    <name type="synonym">Silurana tropicalis</name>
    <dbReference type="NCBI Taxonomy" id="8364"/>
    <lineage>
        <taxon>Eukaryota</taxon>
        <taxon>Metazoa</taxon>
        <taxon>Chordata</taxon>
        <taxon>Craniata</taxon>
        <taxon>Vertebrata</taxon>
        <taxon>Euteleostomi</taxon>
        <taxon>Amphibia</taxon>
        <taxon>Batrachia</taxon>
        <taxon>Anura</taxon>
        <taxon>Pipoidea</taxon>
        <taxon>Pipidae</taxon>
        <taxon>Xenopodinae</taxon>
        <taxon>Xenopus</taxon>
        <taxon>Silurana</taxon>
    </lineage>
</organism>
<evidence type="ECO:0000313" key="3">
    <source>
        <dbReference type="Ensembl" id="ENSXETP00000071486"/>
    </source>
</evidence>
<keyword evidence="1" id="KW-0732">Signal</keyword>